<evidence type="ECO:0000256" key="4">
    <source>
        <dbReference type="ARBA" id="ARBA00023014"/>
    </source>
</evidence>
<dbReference type="InterPro" id="IPR058240">
    <property type="entry name" value="rSAM_sf"/>
</dbReference>
<dbReference type="GO" id="GO:0051536">
    <property type="term" value="F:iron-sulfur cluster binding"/>
    <property type="evidence" value="ECO:0007669"/>
    <property type="project" value="UniProtKB-KW"/>
</dbReference>
<keyword evidence="3" id="KW-0408">Iron</keyword>
<dbReference type="Gene3D" id="3.20.20.70">
    <property type="entry name" value="Aldolase class I"/>
    <property type="match status" value="1"/>
</dbReference>
<dbReference type="Proteomes" id="UP000198718">
    <property type="component" value="Unassembled WGS sequence"/>
</dbReference>
<gene>
    <name evidence="5" type="ORF">SAMN05660472_00153</name>
</gene>
<keyword evidence="2" id="KW-0479">Metal-binding</keyword>
<dbReference type="AlphaFoldDB" id="A0A1G8X9A3"/>
<keyword evidence="6" id="KW-1185">Reference proteome</keyword>
<keyword evidence="1" id="KW-0949">S-adenosyl-L-methionine</keyword>
<dbReference type="GO" id="GO:0046872">
    <property type="term" value="F:metal ion binding"/>
    <property type="evidence" value="ECO:0007669"/>
    <property type="project" value="UniProtKB-KW"/>
</dbReference>
<keyword evidence="4" id="KW-0411">Iron-sulfur</keyword>
<dbReference type="SUPFAM" id="SSF102114">
    <property type="entry name" value="Radical SAM enzymes"/>
    <property type="match status" value="1"/>
</dbReference>
<dbReference type="InterPro" id="IPR010994">
    <property type="entry name" value="RuvA_2-like"/>
</dbReference>
<dbReference type="InterPro" id="IPR023874">
    <property type="entry name" value="DNA_rSAM_put"/>
</dbReference>
<dbReference type="Gene3D" id="1.10.150.320">
    <property type="entry name" value="Photosystem II 12 kDa extrinsic protein"/>
    <property type="match status" value="1"/>
</dbReference>
<sequence>MDVLKKLEILADAAKYDVSCSSSGSNRKNSGGLGNGHMSGICHSWADDGRCISLLKILLTNDCIYNCAYCVNRSGNDLPRASFTPEEVADLTINFYRRNYIEGLFLSAAVLKSPDYTMELLLKTAKLLRHHYNFNGYIHMKAIPGADHRLIHEAGQLVDRMSVNIELPSTNGLKLLAPQKKKEAILKPMGFISSQITQKVEERKLFKNTHKFVPAGQSTQLIVGATPDADLNILRLSEGLYQRFGLKRVYYSAYVPVSSDPKLPAIAQPPLLREHRLYQADWLLRFYGFSSQELLQEDKPNFDIHLDPKCDWALRNLQLFPIEINRAPYEILLRIPGIGVKSAKRIIAARRFHSLSYDNLKKIGVVLKRAKYFITCRDKYYGEIDFHREGLLRQALMGTEIKSPSKAIEEGQQLSMFTNGLLTS</sequence>
<evidence type="ECO:0000256" key="2">
    <source>
        <dbReference type="ARBA" id="ARBA00022723"/>
    </source>
</evidence>
<dbReference type="CDD" id="cd01335">
    <property type="entry name" value="Radical_SAM"/>
    <property type="match status" value="1"/>
</dbReference>
<dbReference type="OrthoDB" id="9801154at2"/>
<dbReference type="InterPro" id="IPR051675">
    <property type="entry name" value="Endo/Exo/Phosphatase_dom_1"/>
</dbReference>
<name>A0A1G8X9A3_9FIRM</name>
<dbReference type="SFLD" id="SFLDG01102">
    <property type="entry name" value="Uncharacterised_Radical_SAM_Su"/>
    <property type="match status" value="1"/>
</dbReference>
<proteinExistence type="predicted"/>
<accession>A0A1G8X9A3</accession>
<protein>
    <submittedName>
        <fullName evidence="5">Putative DNA modification/repair radical SAM protein</fullName>
    </submittedName>
</protein>
<evidence type="ECO:0000313" key="6">
    <source>
        <dbReference type="Proteomes" id="UP000198718"/>
    </source>
</evidence>
<organism evidence="5 6">
    <name type="scientific">Natronincola ferrireducens</name>
    <dbReference type="NCBI Taxonomy" id="393762"/>
    <lineage>
        <taxon>Bacteria</taxon>
        <taxon>Bacillati</taxon>
        <taxon>Bacillota</taxon>
        <taxon>Clostridia</taxon>
        <taxon>Peptostreptococcales</taxon>
        <taxon>Natronincolaceae</taxon>
        <taxon>Natronincola</taxon>
    </lineage>
</organism>
<dbReference type="InterPro" id="IPR007197">
    <property type="entry name" value="rSAM"/>
</dbReference>
<dbReference type="SFLD" id="SFLDS00029">
    <property type="entry name" value="Radical_SAM"/>
    <property type="match status" value="1"/>
</dbReference>
<dbReference type="InterPro" id="IPR013785">
    <property type="entry name" value="Aldolase_TIM"/>
</dbReference>
<dbReference type="SUPFAM" id="SSF47781">
    <property type="entry name" value="RuvA domain 2-like"/>
    <property type="match status" value="1"/>
</dbReference>
<dbReference type="GO" id="GO:0003824">
    <property type="term" value="F:catalytic activity"/>
    <property type="evidence" value="ECO:0007669"/>
    <property type="project" value="InterPro"/>
</dbReference>
<dbReference type="NCBIfam" id="TIGR03916">
    <property type="entry name" value="rSAM_link_UDG"/>
    <property type="match status" value="1"/>
</dbReference>
<evidence type="ECO:0000313" key="5">
    <source>
        <dbReference type="EMBL" id="SDJ87073.1"/>
    </source>
</evidence>
<dbReference type="STRING" id="393762.SAMN05660472_00153"/>
<reference evidence="5 6" key="1">
    <citation type="submission" date="2016-10" db="EMBL/GenBank/DDBJ databases">
        <authorList>
            <person name="de Groot N.N."/>
        </authorList>
    </citation>
    <scope>NUCLEOTIDE SEQUENCE [LARGE SCALE GENOMIC DNA]</scope>
    <source>
        <strain evidence="5 6">DSM 18346</strain>
    </source>
</reference>
<dbReference type="RefSeq" id="WP_090548906.1">
    <property type="nucleotide sequence ID" value="NZ_FNFP01000001.1"/>
</dbReference>
<evidence type="ECO:0000256" key="3">
    <source>
        <dbReference type="ARBA" id="ARBA00023004"/>
    </source>
</evidence>
<dbReference type="EMBL" id="FNFP01000001">
    <property type="protein sequence ID" value="SDJ87073.1"/>
    <property type="molecule type" value="Genomic_DNA"/>
</dbReference>
<dbReference type="PANTHER" id="PTHR21180:SF9">
    <property type="entry name" value="TYPE II SECRETION SYSTEM PROTEIN K"/>
    <property type="match status" value="1"/>
</dbReference>
<evidence type="ECO:0000256" key="1">
    <source>
        <dbReference type="ARBA" id="ARBA00022691"/>
    </source>
</evidence>
<dbReference type="PANTHER" id="PTHR21180">
    <property type="entry name" value="ENDONUCLEASE/EXONUCLEASE/PHOSPHATASE FAMILY DOMAIN-CONTAINING PROTEIN 1"/>
    <property type="match status" value="1"/>
</dbReference>